<evidence type="ECO:0000256" key="3">
    <source>
        <dbReference type="ARBA" id="ARBA00022692"/>
    </source>
</evidence>
<dbReference type="Gene3D" id="1.20.1250.20">
    <property type="entry name" value="MFS general substrate transporter like domains"/>
    <property type="match status" value="1"/>
</dbReference>
<dbReference type="InterPro" id="IPR051717">
    <property type="entry name" value="MFS_MFSD6"/>
</dbReference>
<evidence type="ECO:0000256" key="1">
    <source>
        <dbReference type="ARBA" id="ARBA00004141"/>
    </source>
</evidence>
<accession>A0A915EHU7</accession>
<dbReference type="InterPro" id="IPR024989">
    <property type="entry name" value="MFS_assoc_dom"/>
</dbReference>
<proteinExistence type="inferred from homology"/>
<evidence type="ECO:0000256" key="5">
    <source>
        <dbReference type="ARBA" id="ARBA00023136"/>
    </source>
</evidence>
<comment type="similarity">
    <text evidence="2">Belongs to the major facilitator superfamily. MFSD6 family.</text>
</comment>
<dbReference type="PANTHER" id="PTHR16172">
    <property type="entry name" value="MAJOR FACILITATOR SUPERFAMILY DOMAIN-CONTAINING PROTEIN 6-LIKE"/>
    <property type="match status" value="1"/>
</dbReference>
<dbReference type="InterPro" id="IPR036259">
    <property type="entry name" value="MFS_trans_sf"/>
</dbReference>
<evidence type="ECO:0000256" key="4">
    <source>
        <dbReference type="ARBA" id="ARBA00022989"/>
    </source>
</evidence>
<keyword evidence="3 6" id="KW-0812">Transmembrane</keyword>
<dbReference type="WBParaSite" id="jg6056">
    <property type="protein sequence ID" value="jg6056"/>
    <property type="gene ID" value="jg6056"/>
</dbReference>
<sequence>MGVMGIGLDYSDTFRNHPCPTSNTTEKNYTLCFVTCTLCALAAMAVTTQFRFPQPNQQHRPDEVGGLVMDTRIDEVDPAVAQKTRAKQLQTNAMSEEASWKSALKAMMNVHFAVYLLGLFVSVSVQEMSLPFVLASTRSRGNCCIFLHFRDHQQVRLCEDHVHVFGCKCCQIFAHFLDIESVDDFTPASCQGCVLAVVWATATSYVSLVSPPHLKATSQYILTILYHGLGRGLGPMIGGMIINSTGTRGMFAIMAFLTLLVLGANYGVNRMLKFDGNKYSHNFDDESDMEGTLAPQGIPMSQQNNKITEAFNQTSVMNTNYGAIADQANNPRDDAYDRYVSNPYE</sequence>
<dbReference type="SUPFAM" id="SSF103473">
    <property type="entry name" value="MFS general substrate transporter"/>
    <property type="match status" value="1"/>
</dbReference>
<dbReference type="Pfam" id="PF12832">
    <property type="entry name" value="MFS_1_like"/>
    <property type="match status" value="1"/>
</dbReference>
<feature type="transmembrane region" description="Helical" evidence="6">
    <location>
        <begin position="248"/>
        <end position="268"/>
    </location>
</feature>
<keyword evidence="8" id="KW-1185">Reference proteome</keyword>
<dbReference type="GO" id="GO:0016020">
    <property type="term" value="C:membrane"/>
    <property type="evidence" value="ECO:0007669"/>
    <property type="project" value="UniProtKB-SubCell"/>
</dbReference>
<protein>
    <submittedName>
        <fullName evidence="9">Major facilitator superfamily associated domain-containing protein</fullName>
    </submittedName>
</protein>
<organism evidence="8 9">
    <name type="scientific">Ditylenchus dipsaci</name>
    <dbReference type="NCBI Taxonomy" id="166011"/>
    <lineage>
        <taxon>Eukaryota</taxon>
        <taxon>Metazoa</taxon>
        <taxon>Ecdysozoa</taxon>
        <taxon>Nematoda</taxon>
        <taxon>Chromadorea</taxon>
        <taxon>Rhabditida</taxon>
        <taxon>Tylenchina</taxon>
        <taxon>Tylenchomorpha</taxon>
        <taxon>Sphaerularioidea</taxon>
        <taxon>Anguinidae</taxon>
        <taxon>Anguininae</taxon>
        <taxon>Ditylenchus</taxon>
    </lineage>
</organism>
<evidence type="ECO:0000259" key="7">
    <source>
        <dbReference type="Pfam" id="PF12832"/>
    </source>
</evidence>
<feature type="transmembrane region" description="Helical" evidence="6">
    <location>
        <begin position="106"/>
        <end position="125"/>
    </location>
</feature>
<dbReference type="PANTHER" id="PTHR16172:SF2">
    <property type="entry name" value="MAJOR FACILITATOR SUPERFAMILY DOMAIN-CONTAINING PROTEIN 6"/>
    <property type="match status" value="1"/>
</dbReference>
<evidence type="ECO:0000313" key="8">
    <source>
        <dbReference type="Proteomes" id="UP000887574"/>
    </source>
</evidence>
<feature type="domain" description="Major facilitator superfamily associated" evidence="7">
    <location>
        <begin position="192"/>
        <end position="252"/>
    </location>
</feature>
<feature type="transmembrane region" description="Helical" evidence="6">
    <location>
        <begin position="28"/>
        <end position="50"/>
    </location>
</feature>
<evidence type="ECO:0000256" key="6">
    <source>
        <dbReference type="SAM" id="Phobius"/>
    </source>
</evidence>
<comment type="subcellular location">
    <subcellularLocation>
        <location evidence="1">Membrane</location>
        <topology evidence="1">Multi-pass membrane protein</topology>
    </subcellularLocation>
</comment>
<dbReference type="AlphaFoldDB" id="A0A915EHU7"/>
<feature type="transmembrane region" description="Helical" evidence="6">
    <location>
        <begin position="220"/>
        <end position="242"/>
    </location>
</feature>
<keyword evidence="4 6" id="KW-1133">Transmembrane helix</keyword>
<evidence type="ECO:0000256" key="2">
    <source>
        <dbReference type="ARBA" id="ARBA00005241"/>
    </source>
</evidence>
<dbReference type="Proteomes" id="UP000887574">
    <property type="component" value="Unplaced"/>
</dbReference>
<evidence type="ECO:0000313" key="9">
    <source>
        <dbReference type="WBParaSite" id="jg6056"/>
    </source>
</evidence>
<keyword evidence="5 6" id="KW-0472">Membrane</keyword>
<reference evidence="9" key="1">
    <citation type="submission" date="2022-11" db="UniProtKB">
        <authorList>
            <consortium name="WormBaseParasite"/>
        </authorList>
    </citation>
    <scope>IDENTIFICATION</scope>
</reference>
<name>A0A915EHU7_9BILA</name>